<name>A0A6Q2Y2R8_ESOLU</name>
<reference evidence="2" key="4">
    <citation type="submission" date="2025-09" db="UniProtKB">
        <authorList>
            <consortium name="Ensembl"/>
        </authorList>
    </citation>
    <scope>IDENTIFICATION</scope>
</reference>
<reference evidence="3" key="1">
    <citation type="journal article" date="2014" name="PLoS ONE">
        <title>The genome and linkage map of the northern pike (Esox lucius): conserved synteny revealed between the salmonid sister group and the Neoteleostei.</title>
        <authorList>
            <person name="Rondeau E.B."/>
            <person name="Minkley D.R."/>
            <person name="Leong J.S."/>
            <person name="Messmer A.M."/>
            <person name="Jantzen J.R."/>
            <person name="von Schalburg K.R."/>
            <person name="Lemon C."/>
            <person name="Bird N.H."/>
            <person name="Koop B.F."/>
        </authorList>
    </citation>
    <scope>NUCLEOTIDE SEQUENCE</scope>
</reference>
<organism evidence="2 3">
    <name type="scientific">Esox lucius</name>
    <name type="common">Northern pike</name>
    <dbReference type="NCBI Taxonomy" id="8010"/>
    <lineage>
        <taxon>Eukaryota</taxon>
        <taxon>Metazoa</taxon>
        <taxon>Chordata</taxon>
        <taxon>Craniata</taxon>
        <taxon>Vertebrata</taxon>
        <taxon>Euteleostomi</taxon>
        <taxon>Actinopterygii</taxon>
        <taxon>Neopterygii</taxon>
        <taxon>Teleostei</taxon>
        <taxon>Protacanthopterygii</taxon>
        <taxon>Esociformes</taxon>
        <taxon>Esocidae</taxon>
        <taxon>Esox</taxon>
    </lineage>
</organism>
<keyword evidence="1" id="KW-0812">Transmembrane</keyword>
<reference evidence="2" key="3">
    <citation type="submission" date="2025-08" db="UniProtKB">
        <authorList>
            <consortium name="Ensembl"/>
        </authorList>
    </citation>
    <scope>IDENTIFICATION</scope>
</reference>
<keyword evidence="3" id="KW-1185">Reference proteome</keyword>
<evidence type="ECO:0000256" key="1">
    <source>
        <dbReference type="SAM" id="Phobius"/>
    </source>
</evidence>
<dbReference type="AlphaFoldDB" id="A0A6Q2Y2R8"/>
<feature type="transmembrane region" description="Helical" evidence="1">
    <location>
        <begin position="21"/>
        <end position="40"/>
    </location>
</feature>
<dbReference type="InParanoid" id="A0A6Q2Y2R8"/>
<dbReference type="Proteomes" id="UP000265140">
    <property type="component" value="Chromosome 22"/>
</dbReference>
<accession>A0A6Q2Y2R8</accession>
<reference evidence="2" key="2">
    <citation type="submission" date="2020-02" db="EMBL/GenBank/DDBJ databases">
        <title>Esox lucius (northern pike) genome, fEsoLuc1, primary haplotype.</title>
        <authorList>
            <person name="Myers G."/>
            <person name="Karagic N."/>
            <person name="Meyer A."/>
            <person name="Pippel M."/>
            <person name="Reichard M."/>
            <person name="Winkler S."/>
            <person name="Tracey A."/>
            <person name="Sims Y."/>
            <person name="Howe K."/>
            <person name="Rhie A."/>
            <person name="Formenti G."/>
            <person name="Durbin R."/>
            <person name="Fedrigo O."/>
            <person name="Jarvis E.D."/>
        </authorList>
    </citation>
    <scope>NUCLEOTIDE SEQUENCE [LARGE SCALE GENOMIC DNA]</scope>
</reference>
<protein>
    <submittedName>
        <fullName evidence="2">Uncharacterized protein</fullName>
    </submittedName>
</protein>
<dbReference type="Ensembl" id="ENSELUT00000077370.2">
    <property type="protein sequence ID" value="ENSELUP00000059650.1"/>
    <property type="gene ID" value="ENSELUG00000026109.2"/>
</dbReference>
<evidence type="ECO:0000313" key="2">
    <source>
        <dbReference type="Ensembl" id="ENSELUP00000059650.1"/>
    </source>
</evidence>
<proteinExistence type="predicted"/>
<keyword evidence="1" id="KW-1133">Transmembrane helix</keyword>
<evidence type="ECO:0000313" key="3">
    <source>
        <dbReference type="Proteomes" id="UP000265140"/>
    </source>
</evidence>
<keyword evidence="1" id="KW-0472">Membrane</keyword>
<sequence length="46" mass="5106">MLPKTRVSRRTVRHRASSKQRQLSGSLFCVGVWGLTSVFSPSGKLC</sequence>
<dbReference type="Bgee" id="ENSELUG00000026109">
    <property type="expression patterns" value="Expressed in bone element and 1 other cell type or tissue"/>
</dbReference>